<dbReference type="PROSITE" id="PS00138">
    <property type="entry name" value="SUBTILASE_SER"/>
    <property type="match status" value="1"/>
</dbReference>
<keyword evidence="2 6" id="KW-0645">Protease</keyword>
<dbReference type="InterPro" id="IPR023828">
    <property type="entry name" value="Peptidase_S8_Ser-AS"/>
</dbReference>
<evidence type="ECO:0000256" key="4">
    <source>
        <dbReference type="ARBA" id="ARBA00022801"/>
    </source>
</evidence>
<dbReference type="SUPFAM" id="SSF52743">
    <property type="entry name" value="Subtilisin-like"/>
    <property type="match status" value="1"/>
</dbReference>
<evidence type="ECO:0000256" key="5">
    <source>
        <dbReference type="ARBA" id="ARBA00022825"/>
    </source>
</evidence>
<dbReference type="Pfam" id="PF00395">
    <property type="entry name" value="SLH"/>
    <property type="match status" value="3"/>
</dbReference>
<dbReference type="InterPro" id="IPR050131">
    <property type="entry name" value="Peptidase_S8_subtilisin-like"/>
</dbReference>
<dbReference type="EMBL" id="JBHSEF010000009">
    <property type="protein sequence ID" value="MFC4354175.1"/>
    <property type="molecule type" value="Genomic_DNA"/>
</dbReference>
<feature type="signal peptide" evidence="8">
    <location>
        <begin position="1"/>
        <end position="25"/>
    </location>
</feature>
<dbReference type="InterPro" id="IPR036852">
    <property type="entry name" value="Peptidase_S8/S53_dom_sf"/>
</dbReference>
<accession>A0ABV8UUN3</accession>
<dbReference type="InterPro" id="IPR001119">
    <property type="entry name" value="SLH_dom"/>
</dbReference>
<dbReference type="InterPro" id="IPR015500">
    <property type="entry name" value="Peptidase_S8_subtilisin-rel"/>
</dbReference>
<dbReference type="CDD" id="cd07477">
    <property type="entry name" value="Peptidases_S8_Subtilisin_subset"/>
    <property type="match status" value="1"/>
</dbReference>
<keyword evidence="3" id="KW-0479">Metal-binding</keyword>
<keyword evidence="11" id="KW-1185">Reference proteome</keyword>
<dbReference type="PROSITE" id="PS00136">
    <property type="entry name" value="SUBTILASE_ASP"/>
    <property type="match status" value="1"/>
</dbReference>
<dbReference type="Pfam" id="PF00082">
    <property type="entry name" value="Peptidase_S8"/>
    <property type="match status" value="1"/>
</dbReference>
<feature type="domain" description="SLH" evidence="9">
    <location>
        <begin position="577"/>
        <end position="627"/>
    </location>
</feature>
<dbReference type="Gene3D" id="3.40.50.200">
    <property type="entry name" value="Peptidase S8/S53 domain"/>
    <property type="match status" value="1"/>
</dbReference>
<feature type="chain" id="PRO_5047224874" evidence="8">
    <location>
        <begin position="26"/>
        <end position="627"/>
    </location>
</feature>
<dbReference type="InterPro" id="IPR034202">
    <property type="entry name" value="Subtilisin_Carlsberg-like"/>
</dbReference>
<evidence type="ECO:0000256" key="2">
    <source>
        <dbReference type="ARBA" id="ARBA00022670"/>
    </source>
</evidence>
<evidence type="ECO:0000256" key="8">
    <source>
        <dbReference type="SAM" id="SignalP"/>
    </source>
</evidence>
<keyword evidence="4 6" id="KW-0378">Hydrolase</keyword>
<evidence type="ECO:0000256" key="6">
    <source>
        <dbReference type="PROSITE-ProRule" id="PRU01240"/>
    </source>
</evidence>
<dbReference type="PRINTS" id="PR00723">
    <property type="entry name" value="SUBTILISIN"/>
</dbReference>
<evidence type="ECO:0000313" key="10">
    <source>
        <dbReference type="EMBL" id="MFC4354175.1"/>
    </source>
</evidence>
<dbReference type="PANTHER" id="PTHR43806:SF11">
    <property type="entry name" value="CEREVISIN-RELATED"/>
    <property type="match status" value="1"/>
</dbReference>
<dbReference type="PANTHER" id="PTHR43806">
    <property type="entry name" value="PEPTIDASE S8"/>
    <property type="match status" value="1"/>
</dbReference>
<evidence type="ECO:0000256" key="3">
    <source>
        <dbReference type="ARBA" id="ARBA00022723"/>
    </source>
</evidence>
<dbReference type="Proteomes" id="UP001595733">
    <property type="component" value="Unassembled WGS sequence"/>
</dbReference>
<feature type="active site" description="Charge relay system" evidence="6">
    <location>
        <position position="124"/>
    </location>
</feature>
<proteinExistence type="inferred from homology"/>
<sequence>MNFKRTAATFILFATLTFGATTTFAEETTTYHIVTNQHELIHNLAEQGHLTIAEHFDVVGSYVIEMTDTQKKNLSTHFPEARIHPEQIHSISADRVPGNLTQIQTAASFTSPYTGRGVKVGVLDSGIDTEHRDLKVVGGVCTYDSFCSAGVPYDDDEGHGTHVAGIIAALANGTGVVGVAPNVELYSIKALSEFGSGTTTSIVRGIEWAIQNDLDILNLSITSDENEPAIANALKVAYDKGMILVGAAGNKGVAETSTVTYPAKYDTVIAVGAVTSKNTKLLESSVGPEVEFTAPGEQILSTYPMEWDFTDDKADGYTMMSGTSMAAPHVTGLLALYKERFPDLTNKELRTLLVGTVTDLGTAGRDRLYGHGLISYKKVLPGYLELTTTVSKSQLTVTSKEPARLTSITIGSTKYPISNGKSIVYGVKGNYSVAAEWNKDGKTIREMIPVSLTEPDYKDVRGDSWYARHIGFLHYKDQIEGFLDGTFRPQAEITRAQAITLIARAKGLDGAQRKTEFPDVNPASFASGYIQSAVEAGITGGYTDGTFRPDKLVTRAEMAILVQRAFSLPTPTTANPFTDVTSGMASYNAIRAIVAKNVTTGFSDKTFRPYQPMTRSEYAAFLARVQQ</sequence>
<reference evidence="11" key="1">
    <citation type="journal article" date="2019" name="Int. J. Syst. Evol. Microbiol.">
        <title>The Global Catalogue of Microorganisms (GCM) 10K type strain sequencing project: providing services to taxonomists for standard genome sequencing and annotation.</title>
        <authorList>
            <consortium name="The Broad Institute Genomics Platform"/>
            <consortium name="The Broad Institute Genome Sequencing Center for Infectious Disease"/>
            <person name="Wu L."/>
            <person name="Ma J."/>
        </authorList>
    </citation>
    <scope>NUCLEOTIDE SEQUENCE [LARGE SCALE GENOMIC DNA]</scope>
    <source>
        <strain evidence="11">CCUG 50353</strain>
    </source>
</reference>
<feature type="domain" description="SLH" evidence="9">
    <location>
        <begin position="513"/>
        <end position="576"/>
    </location>
</feature>
<protein>
    <submittedName>
        <fullName evidence="10">S8 family serine peptidase</fullName>
    </submittedName>
</protein>
<feature type="domain" description="SLH" evidence="9">
    <location>
        <begin position="453"/>
        <end position="512"/>
    </location>
</feature>
<gene>
    <name evidence="10" type="ORF">ACFO0S_03700</name>
</gene>
<name>A0ABV8UUN3_9BACL</name>
<evidence type="ECO:0000259" key="9">
    <source>
        <dbReference type="PROSITE" id="PS51272"/>
    </source>
</evidence>
<evidence type="ECO:0000256" key="1">
    <source>
        <dbReference type="ARBA" id="ARBA00011073"/>
    </source>
</evidence>
<dbReference type="PROSITE" id="PS51272">
    <property type="entry name" value="SLH"/>
    <property type="match status" value="3"/>
</dbReference>
<evidence type="ECO:0000313" key="11">
    <source>
        <dbReference type="Proteomes" id="UP001595733"/>
    </source>
</evidence>
<dbReference type="PROSITE" id="PS00137">
    <property type="entry name" value="SUBTILASE_HIS"/>
    <property type="match status" value="1"/>
</dbReference>
<organism evidence="10 11">
    <name type="scientific">Chryseomicrobium palamuruense</name>
    <dbReference type="NCBI Taxonomy" id="682973"/>
    <lineage>
        <taxon>Bacteria</taxon>
        <taxon>Bacillati</taxon>
        <taxon>Bacillota</taxon>
        <taxon>Bacilli</taxon>
        <taxon>Bacillales</taxon>
        <taxon>Caryophanaceae</taxon>
        <taxon>Chryseomicrobium</taxon>
    </lineage>
</organism>
<evidence type="ECO:0000256" key="7">
    <source>
        <dbReference type="RuleBase" id="RU003355"/>
    </source>
</evidence>
<dbReference type="InterPro" id="IPR023827">
    <property type="entry name" value="Peptidase_S8_Asp-AS"/>
</dbReference>
<feature type="active site" description="Charge relay system" evidence="6">
    <location>
        <position position="324"/>
    </location>
</feature>
<comment type="similarity">
    <text evidence="1 6 7">Belongs to the peptidase S8 family.</text>
</comment>
<dbReference type="InterPro" id="IPR000209">
    <property type="entry name" value="Peptidase_S8/S53_dom"/>
</dbReference>
<dbReference type="PROSITE" id="PS51892">
    <property type="entry name" value="SUBTILASE"/>
    <property type="match status" value="1"/>
</dbReference>
<keyword evidence="5 6" id="KW-0720">Serine protease</keyword>
<feature type="active site" description="Charge relay system" evidence="6">
    <location>
        <position position="159"/>
    </location>
</feature>
<keyword evidence="8" id="KW-0732">Signal</keyword>
<dbReference type="RefSeq" id="WP_378140306.1">
    <property type="nucleotide sequence ID" value="NZ_JBHSEF010000009.1"/>
</dbReference>
<comment type="caution">
    <text evidence="10">The sequence shown here is derived from an EMBL/GenBank/DDBJ whole genome shotgun (WGS) entry which is preliminary data.</text>
</comment>
<dbReference type="InterPro" id="IPR022398">
    <property type="entry name" value="Peptidase_S8_His-AS"/>
</dbReference>